<protein>
    <submittedName>
        <fullName evidence="2">Uncharacterized protein</fullName>
    </submittedName>
</protein>
<feature type="compositionally biased region" description="Basic and acidic residues" evidence="1">
    <location>
        <begin position="16"/>
        <end position="26"/>
    </location>
</feature>
<evidence type="ECO:0000313" key="2">
    <source>
        <dbReference type="EMBL" id="PVY48609.1"/>
    </source>
</evidence>
<comment type="caution">
    <text evidence="2">The sequence shown here is derived from an EMBL/GenBank/DDBJ whole genome shotgun (WGS) entry which is preliminary data.</text>
</comment>
<reference evidence="2 3" key="1">
    <citation type="submission" date="2018-04" db="EMBL/GenBank/DDBJ databases">
        <title>Genomic Encyclopedia of Type Strains, Phase IV (KMG-IV): sequencing the most valuable type-strain genomes for metagenomic binning, comparative biology and taxonomic classification.</title>
        <authorList>
            <person name="Goeker M."/>
        </authorList>
    </citation>
    <scope>NUCLEOTIDE SEQUENCE [LARGE SCALE GENOMIC DNA]</scope>
    <source>
        <strain evidence="2 3">DSM 26588</strain>
    </source>
</reference>
<evidence type="ECO:0000313" key="3">
    <source>
        <dbReference type="Proteomes" id="UP000245778"/>
    </source>
</evidence>
<dbReference type="GeneID" id="93228419"/>
<gene>
    <name evidence="2" type="ORF">C7373_106116</name>
</gene>
<dbReference type="EMBL" id="QEKK01000006">
    <property type="protein sequence ID" value="PVY48609.1"/>
    <property type="molecule type" value="Genomic_DNA"/>
</dbReference>
<name>A0A2U1BIV9_9FIRM</name>
<dbReference type="Proteomes" id="UP000245778">
    <property type="component" value="Unassembled WGS sequence"/>
</dbReference>
<accession>A0A2U1BIV9</accession>
<proteinExistence type="predicted"/>
<organism evidence="2 3">
    <name type="scientific">Intestinimonas butyriciproducens</name>
    <dbReference type="NCBI Taxonomy" id="1297617"/>
    <lineage>
        <taxon>Bacteria</taxon>
        <taxon>Bacillati</taxon>
        <taxon>Bacillota</taxon>
        <taxon>Clostridia</taxon>
        <taxon>Eubacteriales</taxon>
        <taxon>Intestinimonas</taxon>
    </lineage>
</organism>
<evidence type="ECO:0000256" key="1">
    <source>
        <dbReference type="SAM" id="MobiDB-lite"/>
    </source>
</evidence>
<dbReference type="RefSeq" id="WP_075704373.1">
    <property type="nucleotide sequence ID" value="NZ_CAMREZ010000007.1"/>
</dbReference>
<feature type="region of interest" description="Disordered" evidence="1">
    <location>
        <begin position="1"/>
        <end position="34"/>
    </location>
</feature>
<dbReference type="AlphaFoldDB" id="A0A2U1BIV9"/>
<sequence length="75" mass="8209">MEKANLEQRFPCGGEEGLKKGRERSGHAVQRPQRQGEGVFTISFVARNADGGRVFFDTDQITSVTVGDLTIPFAP</sequence>